<evidence type="ECO:0000259" key="5">
    <source>
        <dbReference type="Pfam" id="PF01951"/>
    </source>
</evidence>
<keyword evidence="4" id="KW-0106">Calcium</keyword>
<dbReference type="Proteomes" id="UP000322981">
    <property type="component" value="Unassembled WGS sequence"/>
</dbReference>
<comment type="similarity">
    <text evidence="1">Belongs to the archease family.</text>
</comment>
<dbReference type="Pfam" id="PF01951">
    <property type="entry name" value="Archease"/>
    <property type="match status" value="1"/>
</dbReference>
<evidence type="ECO:0000256" key="4">
    <source>
        <dbReference type="ARBA" id="ARBA00022837"/>
    </source>
</evidence>
<dbReference type="OrthoDB" id="9788587at2"/>
<evidence type="ECO:0000313" key="7">
    <source>
        <dbReference type="Proteomes" id="UP000322981"/>
    </source>
</evidence>
<evidence type="ECO:0000256" key="3">
    <source>
        <dbReference type="ARBA" id="ARBA00022723"/>
    </source>
</evidence>
<reference evidence="6 7" key="1">
    <citation type="submission" date="2019-09" db="EMBL/GenBank/DDBJ databases">
        <title>Whole-genome sequence of the purple sulfur bacterium Thiohalocapsa marina DSM 19078.</title>
        <authorList>
            <person name="Kyndt J.A."/>
            <person name="Meyer T.E."/>
        </authorList>
    </citation>
    <scope>NUCLEOTIDE SEQUENCE [LARGE SCALE GENOMIC DNA]</scope>
    <source>
        <strain evidence="6 7">DSM 19078</strain>
    </source>
</reference>
<dbReference type="InterPro" id="IPR002804">
    <property type="entry name" value="Archease"/>
</dbReference>
<dbReference type="SUPFAM" id="SSF69819">
    <property type="entry name" value="MTH1598-like"/>
    <property type="match status" value="1"/>
</dbReference>
<dbReference type="InterPro" id="IPR023572">
    <property type="entry name" value="Archease_dom"/>
</dbReference>
<keyword evidence="2" id="KW-0819">tRNA processing</keyword>
<dbReference type="PANTHER" id="PTHR12682:SF11">
    <property type="entry name" value="PROTEIN ARCHEASE"/>
    <property type="match status" value="1"/>
</dbReference>
<dbReference type="RefSeq" id="WP_150094335.1">
    <property type="nucleotide sequence ID" value="NZ_JBFUOH010000017.1"/>
</dbReference>
<comment type="caution">
    <text evidence="6">The sequence shown here is derived from an EMBL/GenBank/DDBJ whole genome shotgun (WGS) entry which is preliminary data.</text>
</comment>
<evidence type="ECO:0000256" key="2">
    <source>
        <dbReference type="ARBA" id="ARBA00022694"/>
    </source>
</evidence>
<dbReference type="EMBL" id="VWXX01000032">
    <property type="protein sequence ID" value="KAA6183482.1"/>
    <property type="molecule type" value="Genomic_DNA"/>
</dbReference>
<accession>A0A5M8FQY0</accession>
<dbReference type="PANTHER" id="PTHR12682">
    <property type="entry name" value="ARCHEASE"/>
    <property type="match status" value="1"/>
</dbReference>
<evidence type="ECO:0000256" key="1">
    <source>
        <dbReference type="ARBA" id="ARBA00007963"/>
    </source>
</evidence>
<keyword evidence="3" id="KW-0479">Metal-binding</keyword>
<evidence type="ECO:0000313" key="6">
    <source>
        <dbReference type="EMBL" id="KAA6183482.1"/>
    </source>
</evidence>
<dbReference type="InterPro" id="IPR036820">
    <property type="entry name" value="Archease_dom_sf"/>
</dbReference>
<organism evidence="6 7">
    <name type="scientific">Thiohalocapsa marina</name>
    <dbReference type="NCBI Taxonomy" id="424902"/>
    <lineage>
        <taxon>Bacteria</taxon>
        <taxon>Pseudomonadati</taxon>
        <taxon>Pseudomonadota</taxon>
        <taxon>Gammaproteobacteria</taxon>
        <taxon>Chromatiales</taxon>
        <taxon>Chromatiaceae</taxon>
        <taxon>Thiohalocapsa</taxon>
    </lineage>
</organism>
<proteinExistence type="inferred from homology"/>
<dbReference type="AlphaFoldDB" id="A0A5M8FQY0"/>
<feature type="domain" description="Archease" evidence="5">
    <location>
        <begin position="14"/>
        <end position="148"/>
    </location>
</feature>
<keyword evidence="7" id="KW-1185">Reference proteome</keyword>
<dbReference type="Gene3D" id="3.55.10.10">
    <property type="entry name" value="Archease domain"/>
    <property type="match status" value="1"/>
</dbReference>
<protein>
    <submittedName>
        <fullName evidence="6">Archease</fullName>
    </submittedName>
</protein>
<sequence>MKSAPSPRRATPSWRHFEHRADIGVEGVGDSPAEAFAQAALALTAIICDPTEVAPKQAIHISCDEPDLELLFVDWLNALIYRMATERMLFSRFDLRIDGARLQANLWGEPVEPERHHPAVEVKGATYTALSVQQHRNGRWRARCVVDV</sequence>
<gene>
    <name evidence="6" type="ORF">F2Q65_15580</name>
</gene>
<name>A0A5M8FQY0_9GAMM</name>
<dbReference type="GO" id="GO:0046872">
    <property type="term" value="F:metal ion binding"/>
    <property type="evidence" value="ECO:0007669"/>
    <property type="project" value="UniProtKB-KW"/>
</dbReference>
<dbReference type="GO" id="GO:0008033">
    <property type="term" value="P:tRNA processing"/>
    <property type="evidence" value="ECO:0007669"/>
    <property type="project" value="UniProtKB-KW"/>
</dbReference>